<keyword evidence="5" id="KW-0805">Transcription regulation</keyword>
<dbReference type="Gene3D" id="1.10.10.60">
    <property type="entry name" value="Homeodomain-like"/>
    <property type="match status" value="2"/>
</dbReference>
<dbReference type="SMART" id="SM00342">
    <property type="entry name" value="HTH_ARAC"/>
    <property type="match status" value="1"/>
</dbReference>
<dbReference type="InterPro" id="IPR009057">
    <property type="entry name" value="Homeodomain-like_sf"/>
</dbReference>
<feature type="modified residue" description="4-aspartylphosphate" evidence="8">
    <location>
        <position position="55"/>
    </location>
</feature>
<keyword evidence="2" id="KW-0963">Cytoplasm</keyword>
<evidence type="ECO:0000256" key="4">
    <source>
        <dbReference type="ARBA" id="ARBA00023012"/>
    </source>
</evidence>
<evidence type="ECO:0000256" key="8">
    <source>
        <dbReference type="PROSITE-ProRule" id="PRU00169"/>
    </source>
</evidence>
<keyword evidence="12" id="KW-1185">Reference proteome</keyword>
<dbReference type="InterPro" id="IPR018060">
    <property type="entry name" value="HTH_AraC"/>
</dbReference>
<dbReference type="RefSeq" id="WP_181338932.1">
    <property type="nucleotide sequence ID" value="NZ_JAAKDE010000004.1"/>
</dbReference>
<dbReference type="CDD" id="cd17536">
    <property type="entry name" value="REC_YesN-like"/>
    <property type="match status" value="1"/>
</dbReference>
<evidence type="ECO:0000256" key="7">
    <source>
        <dbReference type="ARBA" id="ARBA00023163"/>
    </source>
</evidence>
<evidence type="ECO:0000256" key="5">
    <source>
        <dbReference type="ARBA" id="ARBA00023015"/>
    </source>
</evidence>
<proteinExistence type="predicted"/>
<dbReference type="SUPFAM" id="SSF52172">
    <property type="entry name" value="CheY-like"/>
    <property type="match status" value="1"/>
</dbReference>
<dbReference type="PANTHER" id="PTHR42713">
    <property type="entry name" value="HISTIDINE KINASE-RELATED"/>
    <property type="match status" value="1"/>
</dbReference>
<evidence type="ECO:0000259" key="9">
    <source>
        <dbReference type="PROSITE" id="PS01124"/>
    </source>
</evidence>
<evidence type="ECO:0000313" key="12">
    <source>
        <dbReference type="Proteomes" id="UP000657177"/>
    </source>
</evidence>
<evidence type="ECO:0000256" key="3">
    <source>
        <dbReference type="ARBA" id="ARBA00022553"/>
    </source>
</evidence>
<sequence>MYKVVIIDDEQEQVEGIKNVIDWERYELAIAGTADNGVKGLELIERTLPEIAIVDIKMPLMSGLEMLEEVRKRGIKLQSIILSGYDDFYFAQKAITLQTSNYLLKPCRPEQILQSVLKAKNLIVEERRKSAVLKDYQDLIRENLPVLKEKFLTDLLKGNLSDQAAIEQKMVCYGLPFSALTSEYNVVLFSCHCWAAGEQPAPVKTEEYLLLAVMELVKQGLAPEHRCEVLYEREWVIAIIEIRDGACRQELPLQLEKIKQHIEQLYDLSITVGIGGPVSSLALIWRSYQQAATAVETGFFAGDQQIIMYDPQRATGHKYLYPFQEVKKVLLSLETGDEEAVQAAVEKFFQSLVLAGNPGKREIQQLSLTLVSNILQYCFDQNIDLERNGTDILQFFDRILQANTLQQLQEIIGLFLTGIVRQLAADRERNNIVQFAIDYIKENYQSNINLQTIAEQVNYSPSYLSFLFKQETGKNFVDYLNHYRIEQAKKLLRDTNAKNYEIAYQVGYQDEKYFYQIFKKYTGLTASQYRESFRLSKKNS</sequence>
<evidence type="ECO:0000313" key="11">
    <source>
        <dbReference type="EMBL" id="MBA2132487.1"/>
    </source>
</evidence>
<accession>A0A8J6I1C4</accession>
<dbReference type="PROSITE" id="PS01124">
    <property type="entry name" value="HTH_ARAC_FAMILY_2"/>
    <property type="match status" value="1"/>
</dbReference>
<dbReference type="GO" id="GO:0000160">
    <property type="term" value="P:phosphorelay signal transduction system"/>
    <property type="evidence" value="ECO:0007669"/>
    <property type="project" value="UniProtKB-KW"/>
</dbReference>
<evidence type="ECO:0000256" key="2">
    <source>
        <dbReference type="ARBA" id="ARBA00022490"/>
    </source>
</evidence>
<protein>
    <submittedName>
        <fullName evidence="11">Helix-turn-helix domain-containing protein</fullName>
    </submittedName>
</protein>
<keyword evidence="6" id="KW-0238">DNA-binding</keyword>
<keyword evidence="4" id="KW-0902">Two-component regulatory system</keyword>
<keyword evidence="7" id="KW-0804">Transcription</keyword>
<dbReference type="EMBL" id="JAAKDE010000004">
    <property type="protein sequence ID" value="MBA2132487.1"/>
    <property type="molecule type" value="Genomic_DNA"/>
</dbReference>
<dbReference type="Pfam" id="PF00072">
    <property type="entry name" value="Response_reg"/>
    <property type="match status" value="1"/>
</dbReference>
<feature type="domain" description="Response regulatory" evidence="10">
    <location>
        <begin position="3"/>
        <end position="120"/>
    </location>
</feature>
<feature type="domain" description="HTH araC/xylS-type" evidence="9">
    <location>
        <begin position="434"/>
        <end position="532"/>
    </location>
</feature>
<keyword evidence="3 8" id="KW-0597">Phosphoprotein</keyword>
<dbReference type="GO" id="GO:0005737">
    <property type="term" value="C:cytoplasm"/>
    <property type="evidence" value="ECO:0007669"/>
    <property type="project" value="UniProtKB-SubCell"/>
</dbReference>
<comment type="caution">
    <text evidence="11">The sequence shown here is derived from an EMBL/GenBank/DDBJ whole genome shotgun (WGS) entry which is preliminary data.</text>
</comment>
<dbReference type="Pfam" id="PF12833">
    <property type="entry name" value="HTH_18"/>
    <property type="match status" value="1"/>
</dbReference>
<dbReference type="SMART" id="SM00448">
    <property type="entry name" value="REC"/>
    <property type="match status" value="1"/>
</dbReference>
<dbReference type="InterPro" id="IPR051552">
    <property type="entry name" value="HptR"/>
</dbReference>
<comment type="subcellular location">
    <subcellularLocation>
        <location evidence="1">Cytoplasm</location>
    </subcellularLocation>
</comment>
<dbReference type="SUPFAM" id="SSF46689">
    <property type="entry name" value="Homeodomain-like"/>
    <property type="match status" value="2"/>
</dbReference>
<dbReference type="GO" id="GO:0003700">
    <property type="term" value="F:DNA-binding transcription factor activity"/>
    <property type="evidence" value="ECO:0007669"/>
    <property type="project" value="InterPro"/>
</dbReference>
<dbReference type="Gene3D" id="3.40.50.2300">
    <property type="match status" value="1"/>
</dbReference>
<evidence type="ECO:0000256" key="1">
    <source>
        <dbReference type="ARBA" id="ARBA00004496"/>
    </source>
</evidence>
<name>A0A8J6I1C4_9FIRM</name>
<dbReference type="InterPro" id="IPR041522">
    <property type="entry name" value="CdaR_GGDEF"/>
</dbReference>
<dbReference type="Pfam" id="PF17853">
    <property type="entry name" value="GGDEF_2"/>
    <property type="match status" value="1"/>
</dbReference>
<evidence type="ECO:0000259" key="10">
    <source>
        <dbReference type="PROSITE" id="PS50110"/>
    </source>
</evidence>
<evidence type="ECO:0000256" key="6">
    <source>
        <dbReference type="ARBA" id="ARBA00023125"/>
    </source>
</evidence>
<dbReference type="GO" id="GO:0043565">
    <property type="term" value="F:sequence-specific DNA binding"/>
    <property type="evidence" value="ECO:0007669"/>
    <property type="project" value="InterPro"/>
</dbReference>
<gene>
    <name evidence="11" type="ORF">G5B42_02865</name>
</gene>
<dbReference type="PANTHER" id="PTHR42713:SF3">
    <property type="entry name" value="TRANSCRIPTIONAL REGULATORY PROTEIN HPTR"/>
    <property type="match status" value="1"/>
</dbReference>
<dbReference type="AlphaFoldDB" id="A0A8J6I1C4"/>
<reference evidence="11" key="1">
    <citation type="submission" date="2020-06" db="EMBL/GenBank/DDBJ databases">
        <title>Novel chitinolytic bacterium.</title>
        <authorList>
            <person name="Ungkulpasvich U."/>
            <person name="Kosugi A."/>
            <person name="Uke A."/>
        </authorList>
    </citation>
    <scope>NUCLEOTIDE SEQUENCE</scope>
    <source>
        <strain evidence="11">UUS1-1</strain>
    </source>
</reference>
<dbReference type="PROSITE" id="PS50110">
    <property type="entry name" value="RESPONSE_REGULATORY"/>
    <property type="match status" value="1"/>
</dbReference>
<dbReference type="InterPro" id="IPR011006">
    <property type="entry name" value="CheY-like_superfamily"/>
</dbReference>
<dbReference type="InterPro" id="IPR001789">
    <property type="entry name" value="Sig_transdc_resp-reg_receiver"/>
</dbReference>
<dbReference type="Proteomes" id="UP000657177">
    <property type="component" value="Unassembled WGS sequence"/>
</dbReference>
<organism evidence="11 12">
    <name type="scientific">Capillibacterium thermochitinicola</name>
    <dbReference type="NCBI Taxonomy" id="2699427"/>
    <lineage>
        <taxon>Bacteria</taxon>
        <taxon>Bacillati</taxon>
        <taxon>Bacillota</taxon>
        <taxon>Capillibacterium</taxon>
    </lineage>
</organism>